<comment type="caution">
    <text evidence="3">The sequence shown here is derived from an EMBL/GenBank/DDBJ whole genome shotgun (WGS) entry which is preliminary data.</text>
</comment>
<dbReference type="InterPro" id="IPR036465">
    <property type="entry name" value="vWFA_dom_sf"/>
</dbReference>
<organism evidence="3 4">
    <name type="scientific">Thiorhodococcus mannitoliphagus</name>
    <dbReference type="NCBI Taxonomy" id="329406"/>
    <lineage>
        <taxon>Bacteria</taxon>
        <taxon>Pseudomonadati</taxon>
        <taxon>Pseudomonadota</taxon>
        <taxon>Gammaproteobacteria</taxon>
        <taxon>Chromatiales</taxon>
        <taxon>Chromatiaceae</taxon>
        <taxon>Thiorhodococcus</taxon>
    </lineage>
</organism>
<dbReference type="InterPro" id="IPR002035">
    <property type="entry name" value="VWF_A"/>
</dbReference>
<dbReference type="Gene3D" id="3.40.50.410">
    <property type="entry name" value="von Willebrand factor, type A domain"/>
    <property type="match status" value="1"/>
</dbReference>
<reference evidence="4" key="1">
    <citation type="journal article" date="2020" name="Microbiol. Resour. Announc.">
        <title>Draft Genome Sequences of Thiorhodococcus mannitoliphagus and Thiorhodococcus minor, Purple Sulfur Photosynthetic Bacteria in the Gammaproteobacterial Family Chromatiaceae.</title>
        <authorList>
            <person name="Aviles F.A."/>
            <person name="Meyer T.E."/>
            <person name="Kyndt J.A."/>
        </authorList>
    </citation>
    <scope>NUCLEOTIDE SEQUENCE [LARGE SCALE GENOMIC DNA]</scope>
    <source>
        <strain evidence="4">DSM 18266</strain>
    </source>
</reference>
<evidence type="ECO:0000259" key="2">
    <source>
        <dbReference type="PROSITE" id="PS50234"/>
    </source>
</evidence>
<reference evidence="3 4" key="2">
    <citation type="submission" date="2020-02" db="EMBL/GenBank/DDBJ databases">
        <title>Genome sequences of Thiorhodococcus mannitoliphagus and Thiorhodococcus minor, purple sulfur photosynthetic bacteria in the gammaproteobacterial family, Chromatiaceae.</title>
        <authorList>
            <person name="Aviles F.A."/>
            <person name="Meyer T.E."/>
            <person name="Kyndt J.A."/>
        </authorList>
    </citation>
    <scope>NUCLEOTIDE SEQUENCE [LARGE SCALE GENOMIC DNA]</scope>
    <source>
        <strain evidence="3 4">DSM 18266</strain>
    </source>
</reference>
<dbReference type="SMART" id="SM00327">
    <property type="entry name" value="VWA"/>
    <property type="match status" value="1"/>
</dbReference>
<dbReference type="RefSeq" id="WP_164653381.1">
    <property type="nucleotide sequence ID" value="NZ_JAAIJR010000025.1"/>
</dbReference>
<feature type="region of interest" description="Disordered" evidence="1">
    <location>
        <begin position="203"/>
        <end position="223"/>
    </location>
</feature>
<gene>
    <name evidence="3" type="ORF">G3480_08105</name>
</gene>
<name>A0A6P1DPS7_9GAMM</name>
<evidence type="ECO:0000313" key="4">
    <source>
        <dbReference type="Proteomes" id="UP000471640"/>
    </source>
</evidence>
<feature type="domain" description="VWFA" evidence="2">
    <location>
        <begin position="22"/>
        <end position="203"/>
    </location>
</feature>
<sequence>MEFTTALTPYADLIENPVARCACMLVLDVSSSMDGEPIRELNDGVQRFIAEIQEDEFASQAIELGIVTFGSRVNVTLPITPAHLITDVRPLEADGMTPMGDAVAQSMQALAARKAEYRQTGTSYYQPWLVLMSDGAPNDDWRATAVQCRSLSAERKLVVLPVGVGESADLAILGQFSHRPAMPMAGLRFREFFQWLSASMSRVSQSTPGTGVNLPPTSGWDQI</sequence>
<accession>A0A6P1DPS7</accession>
<dbReference type="AlphaFoldDB" id="A0A6P1DPS7"/>
<dbReference type="EMBL" id="JAAIJR010000025">
    <property type="protein sequence ID" value="NEX20277.1"/>
    <property type="molecule type" value="Genomic_DNA"/>
</dbReference>
<dbReference type="Pfam" id="PF00092">
    <property type="entry name" value="VWA"/>
    <property type="match status" value="1"/>
</dbReference>
<dbReference type="InterPro" id="IPR011392">
    <property type="entry name" value="Tellurite-R_TerY"/>
</dbReference>
<keyword evidence="4" id="KW-1185">Reference proteome</keyword>
<dbReference type="PIRSF" id="PIRSF020634">
    <property type="entry name" value="TerY_vWA"/>
    <property type="match status" value="1"/>
</dbReference>
<evidence type="ECO:0000256" key="1">
    <source>
        <dbReference type="SAM" id="MobiDB-lite"/>
    </source>
</evidence>
<dbReference type="PROSITE" id="PS50234">
    <property type="entry name" value="VWFA"/>
    <property type="match status" value="1"/>
</dbReference>
<evidence type="ECO:0000313" key="3">
    <source>
        <dbReference type="EMBL" id="NEX20277.1"/>
    </source>
</evidence>
<dbReference type="Proteomes" id="UP000471640">
    <property type="component" value="Unassembled WGS sequence"/>
</dbReference>
<proteinExistence type="predicted"/>
<dbReference type="SUPFAM" id="SSF53300">
    <property type="entry name" value="vWA-like"/>
    <property type="match status" value="1"/>
</dbReference>
<protein>
    <submittedName>
        <fullName evidence="3">VWA domain-containing protein</fullName>
    </submittedName>
</protein>